<comment type="caution">
    <text evidence="2">The sequence shown here is derived from an EMBL/GenBank/DDBJ whole genome shotgun (WGS) entry which is preliminary data.</text>
</comment>
<evidence type="ECO:0000313" key="3">
    <source>
        <dbReference type="Proteomes" id="UP000478052"/>
    </source>
</evidence>
<dbReference type="InterPro" id="IPR032071">
    <property type="entry name" value="DUF4806"/>
</dbReference>
<protein>
    <submittedName>
        <fullName evidence="2">DUF4806 domain-containing protein</fullName>
    </submittedName>
</protein>
<dbReference type="OrthoDB" id="8009127at2759"/>
<accession>A0A6G0VMA1</accession>
<gene>
    <name evidence="2" type="ORF">FWK35_00032788</name>
</gene>
<name>A0A6G0VMA1_APHCR</name>
<sequence>MNIVVVPYNRVYIIVINLACSSTPETPIKIIKDQLSSSMNNTKSSKNIKNVYPVAEEESDVITINSISSAFNLMYDLDGQEFSSELETPLSMIPTSIHTNETSMNNDLSNINSVVKKSSSSLPNHELNFSKNQNEINTIMYENIITTLAYVKRIEGKLEGIEALLSGTGRVGNTTTIDEYIWTLLPMKTVFDVEEIERKFSTDENFENQMRTVIQRIGGTSSKNFIKRSLQRFFTNELATKYTWTGFRQHAQLQTLKIIQIMKGIAMNTFSSTESNFEAHVKDWFRHGSQRYSREKNKN</sequence>
<evidence type="ECO:0000259" key="1">
    <source>
        <dbReference type="Pfam" id="PF16064"/>
    </source>
</evidence>
<proteinExistence type="predicted"/>
<keyword evidence="3" id="KW-1185">Reference proteome</keyword>
<reference evidence="2 3" key="1">
    <citation type="submission" date="2019-08" db="EMBL/GenBank/DDBJ databases">
        <title>Whole genome of Aphis craccivora.</title>
        <authorList>
            <person name="Voronova N.V."/>
            <person name="Shulinski R.S."/>
            <person name="Bandarenka Y.V."/>
            <person name="Zhorov D.G."/>
            <person name="Warner D."/>
        </authorList>
    </citation>
    <scope>NUCLEOTIDE SEQUENCE [LARGE SCALE GENOMIC DNA]</scope>
    <source>
        <strain evidence="2">180601</strain>
        <tissue evidence="2">Whole Body</tissue>
    </source>
</reference>
<dbReference type="PANTHER" id="PTHR34153:SF2">
    <property type="entry name" value="SI:CH211-262H13.3-RELATED"/>
    <property type="match status" value="1"/>
</dbReference>
<dbReference type="AlphaFoldDB" id="A0A6G0VMA1"/>
<dbReference type="EMBL" id="VUJU01014656">
    <property type="protein sequence ID" value="KAF0701642.1"/>
    <property type="molecule type" value="Genomic_DNA"/>
</dbReference>
<evidence type="ECO:0000313" key="2">
    <source>
        <dbReference type="EMBL" id="KAF0701642.1"/>
    </source>
</evidence>
<dbReference type="Proteomes" id="UP000478052">
    <property type="component" value="Unassembled WGS sequence"/>
</dbReference>
<feature type="domain" description="DUF4806" evidence="1">
    <location>
        <begin position="186"/>
        <end position="257"/>
    </location>
</feature>
<dbReference type="PANTHER" id="PTHR34153">
    <property type="entry name" value="SI:CH211-262H13.3-RELATED-RELATED"/>
    <property type="match status" value="1"/>
</dbReference>
<organism evidence="2 3">
    <name type="scientific">Aphis craccivora</name>
    <name type="common">Cowpea aphid</name>
    <dbReference type="NCBI Taxonomy" id="307492"/>
    <lineage>
        <taxon>Eukaryota</taxon>
        <taxon>Metazoa</taxon>
        <taxon>Ecdysozoa</taxon>
        <taxon>Arthropoda</taxon>
        <taxon>Hexapoda</taxon>
        <taxon>Insecta</taxon>
        <taxon>Pterygota</taxon>
        <taxon>Neoptera</taxon>
        <taxon>Paraneoptera</taxon>
        <taxon>Hemiptera</taxon>
        <taxon>Sternorrhyncha</taxon>
        <taxon>Aphidomorpha</taxon>
        <taxon>Aphidoidea</taxon>
        <taxon>Aphididae</taxon>
        <taxon>Aphidini</taxon>
        <taxon>Aphis</taxon>
        <taxon>Aphis</taxon>
    </lineage>
</organism>
<dbReference type="Pfam" id="PF16064">
    <property type="entry name" value="DUF4806"/>
    <property type="match status" value="1"/>
</dbReference>